<gene>
    <name evidence="1" type="ORF">METZ01_LOCUS36794</name>
</gene>
<organism evidence="1">
    <name type="scientific">marine metagenome</name>
    <dbReference type="NCBI Taxonomy" id="408172"/>
    <lineage>
        <taxon>unclassified sequences</taxon>
        <taxon>metagenomes</taxon>
        <taxon>ecological metagenomes</taxon>
    </lineage>
</organism>
<evidence type="ECO:0000313" key="1">
    <source>
        <dbReference type="EMBL" id="SUZ83940.1"/>
    </source>
</evidence>
<dbReference type="PROSITE" id="PS51257">
    <property type="entry name" value="PROKAR_LIPOPROTEIN"/>
    <property type="match status" value="1"/>
</dbReference>
<name>A0A381QXP3_9ZZZZ</name>
<proteinExistence type="predicted"/>
<accession>A0A381QXP3</accession>
<reference evidence="1" key="1">
    <citation type="submission" date="2018-05" db="EMBL/GenBank/DDBJ databases">
        <authorList>
            <person name="Lanie J.A."/>
            <person name="Ng W.-L."/>
            <person name="Kazmierczak K.M."/>
            <person name="Andrzejewski T.M."/>
            <person name="Davidsen T.M."/>
            <person name="Wayne K.J."/>
            <person name="Tettelin H."/>
            <person name="Glass J.I."/>
            <person name="Rusch D."/>
            <person name="Podicherti R."/>
            <person name="Tsui H.-C.T."/>
            <person name="Winkler M.E."/>
        </authorList>
    </citation>
    <scope>NUCLEOTIDE SEQUENCE</scope>
</reference>
<protein>
    <recommendedName>
        <fullName evidence="2">Lipoprotein</fullName>
    </recommendedName>
</protein>
<sequence>MKQTKLACIFGVLILSPLVIACGEETVLAPGELDTRERSQEEQDLGNDVIASSITWSLTSVEEGSHTRGKYDISFKNWSTDQGVSFFFNLFFYDAETGGNEVARTETAQFFSLARIEQRFLYGNFTLNSVKTVEAANRMKRMEIVLVP</sequence>
<evidence type="ECO:0008006" key="2">
    <source>
        <dbReference type="Google" id="ProtNLM"/>
    </source>
</evidence>
<dbReference type="AlphaFoldDB" id="A0A381QXP3"/>
<dbReference type="EMBL" id="UINC01001572">
    <property type="protein sequence ID" value="SUZ83940.1"/>
    <property type="molecule type" value="Genomic_DNA"/>
</dbReference>